<evidence type="ECO:0000256" key="2">
    <source>
        <dbReference type="ARBA" id="ARBA00022801"/>
    </source>
</evidence>
<keyword evidence="1" id="KW-0540">Nuclease</keyword>
<dbReference type="GO" id="GO:0003676">
    <property type="term" value="F:nucleic acid binding"/>
    <property type="evidence" value="ECO:0007669"/>
    <property type="project" value="InterPro"/>
</dbReference>
<reference evidence="6" key="2">
    <citation type="submission" date="2017-05" db="EMBL/GenBank/DDBJ databases">
        <authorList>
            <person name="Lin X.B."/>
            <person name="Stothard P."/>
            <person name="Tasseva G."/>
            <person name="Walter J."/>
        </authorList>
    </citation>
    <scope>NUCLEOTIDE SEQUENCE</scope>
    <source>
        <strain evidence="6">609u</strain>
    </source>
</reference>
<reference evidence="7 8" key="1">
    <citation type="submission" date="2017-04" db="EMBL/GenBank/DDBJ databases">
        <authorList>
            <person name="Afonso C.L."/>
            <person name="Miller P.J."/>
            <person name="Scott M.A."/>
            <person name="Spackman E."/>
            <person name="Goraichik I."/>
            <person name="Dimitrov K.M."/>
            <person name="Suarez D.L."/>
            <person name="Swayne D.E."/>
        </authorList>
    </citation>
    <scope>NUCLEOTIDE SEQUENCE [LARGE SCALE GENOMIC DNA]</scope>
    <source>
        <strain evidence="7 8">609q</strain>
    </source>
</reference>
<evidence type="ECO:0000256" key="4">
    <source>
        <dbReference type="ARBA" id="ARBA00040194"/>
    </source>
</evidence>
<evidence type="ECO:0000256" key="1">
    <source>
        <dbReference type="ARBA" id="ARBA00022722"/>
    </source>
</evidence>
<keyword evidence="2" id="KW-0378">Hydrolase</keyword>
<dbReference type="GO" id="GO:0005829">
    <property type="term" value="C:cytosol"/>
    <property type="evidence" value="ECO:0007669"/>
    <property type="project" value="TreeGrafter"/>
</dbReference>
<dbReference type="Proteomes" id="UP000215828">
    <property type="component" value="Unassembled WGS sequence"/>
</dbReference>
<keyword evidence="7" id="KW-0255">Endonuclease</keyword>
<dbReference type="InterPro" id="IPR003615">
    <property type="entry name" value="HNH_nuc"/>
</dbReference>
<dbReference type="Pfam" id="PF01844">
    <property type="entry name" value="HNH"/>
    <property type="match status" value="1"/>
</dbReference>
<evidence type="ECO:0000313" key="8">
    <source>
        <dbReference type="Proteomes" id="UP000215828"/>
    </source>
</evidence>
<accession>A0A256LC01</accession>
<dbReference type="EMBL" id="NGNX01000033">
    <property type="protein sequence ID" value="OYR90964.1"/>
    <property type="molecule type" value="Genomic_DNA"/>
</dbReference>
<dbReference type="GO" id="GO:0008270">
    <property type="term" value="F:zinc ion binding"/>
    <property type="evidence" value="ECO:0007669"/>
    <property type="project" value="InterPro"/>
</dbReference>
<evidence type="ECO:0000313" key="6">
    <source>
        <dbReference type="EMBL" id="OYR87343.1"/>
    </source>
</evidence>
<evidence type="ECO:0000256" key="3">
    <source>
        <dbReference type="ARBA" id="ARBA00038412"/>
    </source>
</evidence>
<dbReference type="PANTHER" id="PTHR41286:SF1">
    <property type="entry name" value="HNH NUCLEASE YAJD-RELATED"/>
    <property type="match status" value="1"/>
</dbReference>
<protein>
    <recommendedName>
        <fullName evidence="4">Putative HNH nuclease YajD</fullName>
    </recommendedName>
</protein>
<dbReference type="GO" id="GO:0016787">
    <property type="term" value="F:hydrolase activity"/>
    <property type="evidence" value="ECO:0007669"/>
    <property type="project" value="UniProtKB-KW"/>
</dbReference>
<dbReference type="PANTHER" id="PTHR41286">
    <property type="entry name" value="HNH NUCLEASE YAJD-RELATED"/>
    <property type="match status" value="1"/>
</dbReference>
<gene>
    <name evidence="6" type="ORF">CBF53_07795</name>
    <name evidence="7" type="ORF">CBF70_07240</name>
</gene>
<comment type="caution">
    <text evidence="7">The sequence shown here is derived from an EMBL/GenBank/DDBJ whole genome shotgun (WGS) entry which is preliminary data.</text>
</comment>
<name>A0A256LC01_9LACO</name>
<dbReference type="Proteomes" id="UP000216316">
    <property type="component" value="Unassembled WGS sequence"/>
</dbReference>
<evidence type="ECO:0000259" key="5">
    <source>
        <dbReference type="Pfam" id="PF01844"/>
    </source>
</evidence>
<dbReference type="InterPro" id="IPR002711">
    <property type="entry name" value="HNH"/>
</dbReference>
<dbReference type="EMBL" id="NGNV01000044">
    <property type="protein sequence ID" value="OYR87343.1"/>
    <property type="molecule type" value="Genomic_DNA"/>
</dbReference>
<feature type="domain" description="HNH" evidence="5">
    <location>
        <begin position="69"/>
        <end position="116"/>
    </location>
</feature>
<dbReference type="CDD" id="cd00085">
    <property type="entry name" value="HNHc"/>
    <property type="match status" value="1"/>
</dbReference>
<keyword evidence="9" id="KW-1185">Reference proteome</keyword>
<comment type="similarity">
    <text evidence="3">Belongs to the HNH nuclease family.</text>
</comment>
<evidence type="ECO:0000313" key="9">
    <source>
        <dbReference type="Proteomes" id="UP000216316"/>
    </source>
</evidence>
<sequence length="124" mass="15003">MITHKCNKSGCNRLISTNSKYCDKHQHYYSRKYDKQRMSNKLTRNYRLFYQSKAWRDLREYKLSLNPLCERCLLQGKSTIATDIHHKHDVFNHWNERLKIDNLEALCKPCHEKIHKLGYYNGLL</sequence>
<evidence type="ECO:0000313" key="7">
    <source>
        <dbReference type="EMBL" id="OYR90964.1"/>
    </source>
</evidence>
<proteinExistence type="inferred from homology"/>
<reference evidence="8 9" key="3">
    <citation type="submission" date="2017-09" db="EMBL/GenBank/DDBJ databases">
        <title>Tripartite evolution among Lactobacillus johnsonii, Lactobacillus taiwanensis, Lactobacillus reuteri and their rodent host.</title>
        <authorList>
            <person name="Wang T."/>
            <person name="Knowles S."/>
            <person name="Cheng C."/>
        </authorList>
    </citation>
    <scope>NUCLEOTIDE SEQUENCE [LARGE SCALE GENOMIC DNA]</scope>
    <source>
        <strain evidence="7 8">609q</strain>
        <strain evidence="6 9">609u</strain>
    </source>
</reference>
<dbReference type="GO" id="GO:0004519">
    <property type="term" value="F:endonuclease activity"/>
    <property type="evidence" value="ECO:0007669"/>
    <property type="project" value="UniProtKB-KW"/>
</dbReference>
<dbReference type="AlphaFoldDB" id="A0A256LC01"/>
<organism evidence="7 8">
    <name type="scientific">Lactobacillus taiwanensis</name>
    <dbReference type="NCBI Taxonomy" id="508451"/>
    <lineage>
        <taxon>Bacteria</taxon>
        <taxon>Bacillati</taxon>
        <taxon>Bacillota</taxon>
        <taxon>Bacilli</taxon>
        <taxon>Lactobacillales</taxon>
        <taxon>Lactobacillaceae</taxon>
        <taxon>Lactobacillus</taxon>
    </lineage>
</organism>
<dbReference type="RefSeq" id="WP_094496328.1">
    <property type="nucleotide sequence ID" value="NZ_NGNV01000044.1"/>
</dbReference>